<sequence length="584" mass="62545">MDATLVLGPDEAFLLAPDTVYPVTIDPTQALGLLGDTFVQRNIANTPQGGATELLVGTYNGGGQVNRSLLVFDASPAFERVVQSATLSLWEHHSFSCTPRWVDIRNAGWFDPATVTWNSQPWIDWRPEGILANANVASGYSSACPDAWVNFDMTGWVQHYADARNDTDWMMPLAVTAGSETDSLGWKKFHSGNAGGNVPTLTFAYDGNCDQYNGVLVCGAIRDKYYSSGGPEGPLGMPATSQNCGARDGGCFNHFQGGSIYWTSTTGAHVVAGAIRQKYAALGWEYSALGYPTTDQNCGARDGGCFNHFQGGSVYWSAATGAHMVAGGIREKYAAIGWEYSALGYPSTDQICGGRDGGCYNHFQGGSILWSAATGARAVTGGIWQKYAEMKFENSVLGYPTTDQNCGARDGGCFNHFQGGSIYWTPAHGAHPVTGPIRATWADMGYEYGWLGFPTTDPAQVAGGTRQQFEGGNIVRDERSNTTTVGAGALTRPTQFQRVTQARTELQATAKIRPGGSSYDGVRFQWRSYSLNPSDGWINVDPVALRLPEGGAVVGTWLPVTDGTAARCRPATSGMPPRAFRSMG</sequence>
<dbReference type="InterPro" id="IPR055372">
    <property type="entry name" value="CBM96"/>
</dbReference>
<dbReference type="InterPro" id="IPR013207">
    <property type="entry name" value="LGFP"/>
</dbReference>
<evidence type="ECO:0000256" key="2">
    <source>
        <dbReference type="ARBA" id="ARBA00022525"/>
    </source>
</evidence>
<organism evidence="5 6">
    <name type="scientific">Blastococcus carthaginiensis</name>
    <dbReference type="NCBI Taxonomy" id="3050034"/>
    <lineage>
        <taxon>Bacteria</taxon>
        <taxon>Bacillati</taxon>
        <taxon>Actinomycetota</taxon>
        <taxon>Actinomycetes</taxon>
        <taxon>Geodermatophilales</taxon>
        <taxon>Geodermatophilaceae</taxon>
        <taxon>Blastococcus</taxon>
    </lineage>
</organism>
<keyword evidence="2" id="KW-0964">Secreted</keyword>
<dbReference type="Pfam" id="PF24517">
    <property type="entry name" value="CBM96"/>
    <property type="match status" value="1"/>
</dbReference>
<reference evidence="6" key="1">
    <citation type="submission" date="2023-05" db="EMBL/GenBank/DDBJ databases">
        <title>Draft genome of Pseudofrankia sp. BMG5.37.</title>
        <authorList>
            <person name="Gtari M."/>
            <person name="Ghodhbane F."/>
            <person name="Sbissi I."/>
        </authorList>
    </citation>
    <scope>NUCLEOTIDE SEQUENCE [LARGE SCALE GENOMIC DNA]</scope>
    <source>
        <strain evidence="6">BMG 814</strain>
    </source>
</reference>
<evidence type="ECO:0000313" key="5">
    <source>
        <dbReference type="EMBL" id="MDP5183144.1"/>
    </source>
</evidence>
<keyword evidence="6" id="KW-1185">Reference proteome</keyword>
<comment type="subcellular location">
    <subcellularLocation>
        <location evidence="1">Secreted</location>
    </subcellularLocation>
</comment>
<dbReference type="NCBIfam" id="NF033679">
    <property type="entry name" value="DNRLRE_dom"/>
    <property type="match status" value="1"/>
</dbReference>
<accession>A0ABT9IDC2</accession>
<evidence type="ECO:0000259" key="4">
    <source>
        <dbReference type="Pfam" id="PF24517"/>
    </source>
</evidence>
<protein>
    <submittedName>
        <fullName evidence="5">DNRLRE domain-containing protein</fullName>
    </submittedName>
</protein>
<feature type="domain" description="Carbohydrate-binding module family 96" evidence="4">
    <location>
        <begin position="35"/>
        <end position="171"/>
    </location>
</feature>
<name>A0ABT9IDC2_9ACTN</name>
<dbReference type="Pfam" id="PF08310">
    <property type="entry name" value="LGFP"/>
    <property type="match status" value="5"/>
</dbReference>
<dbReference type="RefSeq" id="WP_305999792.1">
    <property type="nucleotide sequence ID" value="NZ_JASNFN010000011.1"/>
</dbReference>
<gene>
    <name evidence="5" type="ORF">QOZ88_10885</name>
</gene>
<comment type="caution">
    <text evidence="5">The sequence shown here is derived from an EMBL/GenBank/DDBJ whole genome shotgun (WGS) entry which is preliminary data.</text>
</comment>
<keyword evidence="3" id="KW-0732">Signal</keyword>
<dbReference type="EMBL" id="JASNFN010000011">
    <property type="protein sequence ID" value="MDP5183144.1"/>
    <property type="molecule type" value="Genomic_DNA"/>
</dbReference>
<dbReference type="Proteomes" id="UP001233673">
    <property type="component" value="Unassembled WGS sequence"/>
</dbReference>
<evidence type="ECO:0000256" key="3">
    <source>
        <dbReference type="ARBA" id="ARBA00022729"/>
    </source>
</evidence>
<evidence type="ECO:0000313" key="6">
    <source>
        <dbReference type="Proteomes" id="UP001233673"/>
    </source>
</evidence>
<evidence type="ECO:0000256" key="1">
    <source>
        <dbReference type="ARBA" id="ARBA00004613"/>
    </source>
</evidence>
<proteinExistence type="predicted"/>